<keyword evidence="1" id="KW-0472">Membrane</keyword>
<dbReference type="EMBL" id="JACDQQ010002120">
    <property type="protein sequence ID" value="MBA0087666.1"/>
    <property type="molecule type" value="Genomic_DNA"/>
</dbReference>
<name>A0A7V8NUM3_9BACT</name>
<proteinExistence type="predicted"/>
<dbReference type="AlphaFoldDB" id="A0A7V8NUM3"/>
<keyword evidence="1" id="KW-1133">Transmembrane helix</keyword>
<organism evidence="2 3">
    <name type="scientific">Candidatus Acidiferrum panamense</name>
    <dbReference type="NCBI Taxonomy" id="2741543"/>
    <lineage>
        <taxon>Bacteria</taxon>
        <taxon>Pseudomonadati</taxon>
        <taxon>Acidobacteriota</taxon>
        <taxon>Terriglobia</taxon>
        <taxon>Candidatus Acidiferrales</taxon>
        <taxon>Candidatus Acidiferrum</taxon>
    </lineage>
</organism>
<keyword evidence="3" id="KW-1185">Reference proteome</keyword>
<accession>A0A7V8NUM3</accession>
<protein>
    <submittedName>
        <fullName evidence="2">Uncharacterized protein</fullName>
    </submittedName>
</protein>
<evidence type="ECO:0000313" key="3">
    <source>
        <dbReference type="Proteomes" id="UP000567293"/>
    </source>
</evidence>
<evidence type="ECO:0000256" key="1">
    <source>
        <dbReference type="SAM" id="Phobius"/>
    </source>
</evidence>
<gene>
    <name evidence="2" type="ORF">HRJ53_21995</name>
</gene>
<evidence type="ECO:0000313" key="2">
    <source>
        <dbReference type="EMBL" id="MBA0087666.1"/>
    </source>
</evidence>
<sequence>MARTRTTKKLAQRIDLHYFKRPTPLKYAKFWLSFLTPLLALLWIVG</sequence>
<dbReference type="Proteomes" id="UP000567293">
    <property type="component" value="Unassembled WGS sequence"/>
</dbReference>
<keyword evidence="1" id="KW-0812">Transmembrane</keyword>
<feature type="non-terminal residue" evidence="2">
    <location>
        <position position="46"/>
    </location>
</feature>
<reference evidence="2" key="1">
    <citation type="submission" date="2020-06" db="EMBL/GenBank/DDBJ databases">
        <title>Legume-microbial interactions unlock mineral nutrients during tropical forest succession.</title>
        <authorList>
            <person name="Epihov D.Z."/>
        </authorList>
    </citation>
    <scope>NUCLEOTIDE SEQUENCE [LARGE SCALE GENOMIC DNA]</scope>
    <source>
        <strain evidence="2">Pan2503</strain>
    </source>
</reference>
<feature type="transmembrane region" description="Helical" evidence="1">
    <location>
        <begin position="27"/>
        <end position="45"/>
    </location>
</feature>
<comment type="caution">
    <text evidence="2">The sequence shown here is derived from an EMBL/GenBank/DDBJ whole genome shotgun (WGS) entry which is preliminary data.</text>
</comment>